<feature type="region of interest" description="Disordered" evidence="1">
    <location>
        <begin position="1"/>
        <end position="54"/>
    </location>
</feature>
<feature type="region of interest" description="Disordered" evidence="1">
    <location>
        <begin position="302"/>
        <end position="336"/>
    </location>
</feature>
<comment type="caution">
    <text evidence="3">The sequence shown here is derived from an EMBL/GenBank/DDBJ whole genome shotgun (WGS) entry which is preliminary data.</text>
</comment>
<organism evidence="3 4">
    <name type="scientific">Streptomyces spiralis</name>
    <dbReference type="NCBI Taxonomy" id="66376"/>
    <lineage>
        <taxon>Bacteria</taxon>
        <taxon>Bacillati</taxon>
        <taxon>Actinomycetota</taxon>
        <taxon>Actinomycetes</taxon>
        <taxon>Kitasatosporales</taxon>
        <taxon>Streptomycetaceae</taxon>
        <taxon>Streptomyces</taxon>
    </lineage>
</organism>
<dbReference type="Pfam" id="PF13349">
    <property type="entry name" value="DUF4097"/>
    <property type="match status" value="1"/>
</dbReference>
<dbReference type="EMBL" id="BNBC01000015">
    <property type="protein sequence ID" value="GHE77459.1"/>
    <property type="molecule type" value="Genomic_DNA"/>
</dbReference>
<feature type="domain" description="DUF4097" evidence="2">
    <location>
        <begin position="198"/>
        <end position="334"/>
    </location>
</feature>
<sequence length="336" mass="35165">MTPVGLGLRRVSERPRREVSGKPPGKPPGRALEGPRGGLSPPRTRQRSGFPGRTALPTLEAINLLVVHTRTRCPHHGETVMSRTVPVRAVAVTGVVAALLATATACGASAGDDKHPDHRSFALHGRTLTVDSDDSALEIVAADGNKAGVVQVTRWFQGSVAVGGDPRVTWSMKDDRLVLRMKCSGVIADCSAKHLIEVPRGITVKVEDGDGSVRAHGFKDPLNIHTSDGSVHVTDSTGPLQLRSGDGSVRAEVSSRQVRATTGDGSVRLQLGVVPDLVDSRSGDGSVSIALPHATYRVTTRTGDGSVHVSVPRDDSSSHVVSARTGDGSVSVRTAN</sequence>
<feature type="region of interest" description="Disordered" evidence="1">
    <location>
        <begin position="226"/>
        <end position="245"/>
    </location>
</feature>
<feature type="compositionally biased region" description="Polar residues" evidence="1">
    <location>
        <begin position="226"/>
        <end position="239"/>
    </location>
</feature>
<evidence type="ECO:0000313" key="3">
    <source>
        <dbReference type="EMBL" id="GHE77459.1"/>
    </source>
</evidence>
<accession>A0A918ZZU3</accession>
<dbReference type="AlphaFoldDB" id="A0A918ZZU3"/>
<evidence type="ECO:0000313" key="4">
    <source>
        <dbReference type="Proteomes" id="UP000641386"/>
    </source>
</evidence>
<dbReference type="InterPro" id="IPR025164">
    <property type="entry name" value="Toastrack_DUF4097"/>
</dbReference>
<reference evidence="3" key="1">
    <citation type="journal article" date="2014" name="Int. J. Syst. Evol. Microbiol.">
        <title>Complete genome sequence of Corynebacterium casei LMG S-19264T (=DSM 44701T), isolated from a smear-ripened cheese.</title>
        <authorList>
            <consortium name="US DOE Joint Genome Institute (JGI-PGF)"/>
            <person name="Walter F."/>
            <person name="Albersmeier A."/>
            <person name="Kalinowski J."/>
            <person name="Ruckert C."/>
        </authorList>
    </citation>
    <scope>NUCLEOTIDE SEQUENCE</scope>
    <source>
        <strain evidence="3">JCM 3302</strain>
    </source>
</reference>
<dbReference type="Proteomes" id="UP000641386">
    <property type="component" value="Unassembled WGS sequence"/>
</dbReference>
<reference evidence="3" key="2">
    <citation type="submission" date="2020-09" db="EMBL/GenBank/DDBJ databases">
        <authorList>
            <person name="Sun Q."/>
            <person name="Ohkuma M."/>
        </authorList>
    </citation>
    <scope>NUCLEOTIDE SEQUENCE</scope>
    <source>
        <strain evidence="3">JCM 3302</strain>
    </source>
</reference>
<keyword evidence="4" id="KW-1185">Reference proteome</keyword>
<evidence type="ECO:0000259" key="2">
    <source>
        <dbReference type="Pfam" id="PF13349"/>
    </source>
</evidence>
<name>A0A918ZZU3_9ACTN</name>
<feature type="compositionally biased region" description="Basic and acidic residues" evidence="1">
    <location>
        <begin position="10"/>
        <end position="20"/>
    </location>
</feature>
<proteinExistence type="predicted"/>
<gene>
    <name evidence="3" type="ORF">GCM10014715_35850</name>
</gene>
<protein>
    <recommendedName>
        <fullName evidence="2">DUF4097 domain-containing protein</fullName>
    </recommendedName>
</protein>
<evidence type="ECO:0000256" key="1">
    <source>
        <dbReference type="SAM" id="MobiDB-lite"/>
    </source>
</evidence>